<sequence>MAKAYRDKYGVLHVVNSLEMAQRFAHSEIVDYTGEHEFGYPVVGGETVFDYGNREVYFGGNRNDGIPLAELDKATAAMVQAVLAQVGI</sequence>
<dbReference type="STRING" id="341036.SAMN05660649_04248"/>
<keyword evidence="2" id="KW-1185">Reference proteome</keyword>
<dbReference type="OrthoDB" id="9803968at2"/>
<proteinExistence type="predicted"/>
<evidence type="ECO:0000313" key="1">
    <source>
        <dbReference type="EMBL" id="SFH20896.1"/>
    </source>
</evidence>
<organism evidence="1 2">
    <name type="scientific">Desulfotruncus arcticus DSM 17038</name>
    <dbReference type="NCBI Taxonomy" id="1121424"/>
    <lineage>
        <taxon>Bacteria</taxon>
        <taxon>Bacillati</taxon>
        <taxon>Bacillota</taxon>
        <taxon>Clostridia</taxon>
        <taxon>Eubacteriales</taxon>
        <taxon>Desulfallaceae</taxon>
        <taxon>Desulfotruncus</taxon>
    </lineage>
</organism>
<dbReference type="AlphaFoldDB" id="A0A1I2Y7F9"/>
<dbReference type="EMBL" id="FOOX01000020">
    <property type="protein sequence ID" value="SFH20896.1"/>
    <property type="molecule type" value="Genomic_DNA"/>
</dbReference>
<protein>
    <submittedName>
        <fullName evidence="1">Uncharacterized protein</fullName>
    </submittedName>
</protein>
<name>A0A1I2Y7F9_9FIRM</name>
<reference evidence="2" key="1">
    <citation type="submission" date="2016-10" db="EMBL/GenBank/DDBJ databases">
        <authorList>
            <person name="Varghese N."/>
            <person name="Submissions S."/>
        </authorList>
    </citation>
    <scope>NUCLEOTIDE SEQUENCE [LARGE SCALE GENOMIC DNA]</scope>
    <source>
        <strain evidence="2">DSM 17038</strain>
    </source>
</reference>
<accession>A0A1I2Y7F9</accession>
<gene>
    <name evidence="1" type="ORF">SAMN05660649_04248</name>
</gene>
<evidence type="ECO:0000313" key="2">
    <source>
        <dbReference type="Proteomes" id="UP000199337"/>
    </source>
</evidence>
<dbReference type="Proteomes" id="UP000199337">
    <property type="component" value="Unassembled WGS sequence"/>
</dbReference>
<dbReference type="RefSeq" id="WP_092474135.1">
    <property type="nucleotide sequence ID" value="NZ_FOOX01000020.1"/>
</dbReference>